<evidence type="ECO:0000313" key="8">
    <source>
        <dbReference type="Proteomes" id="UP000464674"/>
    </source>
</evidence>
<protein>
    <submittedName>
        <fullName evidence="7">LysE family translocator</fullName>
    </submittedName>
</protein>
<name>A0A857FK44_KOMXY</name>
<sequence length="207" mass="22129">MTVSQSLLSFVLAALILALTPGLDTALVLRTASRDGWGKGVETAMGIACGCLAWGLAAATGLGALLAASRLAFDAIRVCGAAYLLWMGVKMLLRPRSDMLPPDTVRRGPPRGHFLRGLCQNLLNPKIGVFYISFLPQFVPAHVQVGPYLFVLSGVQAGVSLLWLVVVGCMAHSFARLLRRGATARLMDRLTGCVFIGFGLRLGLSRY</sequence>
<dbReference type="EMBL" id="CP041348">
    <property type="protein sequence ID" value="QHC34593.1"/>
    <property type="molecule type" value="Genomic_DNA"/>
</dbReference>
<feature type="transmembrane region" description="Helical" evidence="6">
    <location>
        <begin position="75"/>
        <end position="93"/>
    </location>
</feature>
<reference evidence="7 8" key="1">
    <citation type="journal article" date="2020" name="Carbohydr. Polym.">
        <title>Characterization and optimization of production of bacterial cellulose from strain CGMCC 17276 based on whole-genome analysis.</title>
        <authorList>
            <person name="Lu T."/>
            <person name="Gao H."/>
            <person name="Liao B."/>
            <person name="Wu J."/>
            <person name="Zhang W."/>
            <person name="Huang J."/>
            <person name="Liu M."/>
            <person name="Huang J."/>
            <person name="Chang Z."/>
            <person name="Jin M."/>
            <person name="Yi Z."/>
            <person name="Jiang D."/>
        </authorList>
    </citation>
    <scope>NUCLEOTIDE SEQUENCE [LARGE SCALE GENOMIC DNA]</scope>
    <source>
        <strain evidence="7 8">CGMCC 17276</strain>
    </source>
</reference>
<dbReference type="Pfam" id="PF01810">
    <property type="entry name" value="LysE"/>
    <property type="match status" value="1"/>
</dbReference>
<comment type="subcellular location">
    <subcellularLocation>
        <location evidence="1">Cell membrane</location>
        <topology evidence="1">Multi-pass membrane protein</topology>
    </subcellularLocation>
</comment>
<dbReference type="PANTHER" id="PTHR30086:SF20">
    <property type="entry name" value="ARGININE EXPORTER PROTEIN ARGO-RELATED"/>
    <property type="match status" value="1"/>
</dbReference>
<feature type="transmembrane region" description="Helical" evidence="6">
    <location>
        <begin position="45"/>
        <end position="68"/>
    </location>
</feature>
<evidence type="ECO:0000256" key="5">
    <source>
        <dbReference type="ARBA" id="ARBA00023136"/>
    </source>
</evidence>
<keyword evidence="3 6" id="KW-0812">Transmembrane</keyword>
<evidence type="ECO:0000256" key="6">
    <source>
        <dbReference type="SAM" id="Phobius"/>
    </source>
</evidence>
<gene>
    <name evidence="7" type="ORF">FMA36_02910</name>
</gene>
<accession>A0A857FK44</accession>
<dbReference type="GO" id="GO:0015171">
    <property type="term" value="F:amino acid transmembrane transporter activity"/>
    <property type="evidence" value="ECO:0007669"/>
    <property type="project" value="TreeGrafter"/>
</dbReference>
<evidence type="ECO:0000256" key="2">
    <source>
        <dbReference type="ARBA" id="ARBA00022475"/>
    </source>
</evidence>
<proteinExistence type="predicted"/>
<dbReference type="GO" id="GO:0005886">
    <property type="term" value="C:plasma membrane"/>
    <property type="evidence" value="ECO:0007669"/>
    <property type="project" value="UniProtKB-SubCell"/>
</dbReference>
<dbReference type="AlphaFoldDB" id="A0A857FK44"/>
<evidence type="ECO:0000313" key="7">
    <source>
        <dbReference type="EMBL" id="QHC34593.1"/>
    </source>
</evidence>
<keyword evidence="5 6" id="KW-0472">Membrane</keyword>
<organism evidence="7 8">
    <name type="scientific">Komagataeibacter xylinus</name>
    <name type="common">Gluconacetobacter xylinus</name>
    <dbReference type="NCBI Taxonomy" id="28448"/>
    <lineage>
        <taxon>Bacteria</taxon>
        <taxon>Pseudomonadati</taxon>
        <taxon>Pseudomonadota</taxon>
        <taxon>Alphaproteobacteria</taxon>
        <taxon>Acetobacterales</taxon>
        <taxon>Acetobacteraceae</taxon>
        <taxon>Komagataeibacter</taxon>
    </lineage>
</organism>
<feature type="transmembrane region" description="Helical" evidence="6">
    <location>
        <begin position="148"/>
        <end position="174"/>
    </location>
</feature>
<keyword evidence="4 6" id="KW-1133">Transmembrane helix</keyword>
<evidence type="ECO:0000256" key="3">
    <source>
        <dbReference type="ARBA" id="ARBA00022692"/>
    </source>
</evidence>
<keyword evidence="2" id="KW-1003">Cell membrane</keyword>
<evidence type="ECO:0000256" key="1">
    <source>
        <dbReference type="ARBA" id="ARBA00004651"/>
    </source>
</evidence>
<dbReference type="PANTHER" id="PTHR30086">
    <property type="entry name" value="ARGININE EXPORTER PROTEIN ARGO"/>
    <property type="match status" value="1"/>
</dbReference>
<dbReference type="Proteomes" id="UP000464674">
    <property type="component" value="Chromosome"/>
</dbReference>
<dbReference type="InterPro" id="IPR001123">
    <property type="entry name" value="LeuE-type"/>
</dbReference>
<dbReference type="OrthoDB" id="9807053at2"/>
<evidence type="ECO:0000256" key="4">
    <source>
        <dbReference type="ARBA" id="ARBA00022989"/>
    </source>
</evidence>
<dbReference type="PIRSF" id="PIRSF006324">
    <property type="entry name" value="LeuE"/>
    <property type="match status" value="1"/>
</dbReference>